<dbReference type="GO" id="GO:0016788">
    <property type="term" value="F:hydrolase activity, acting on ester bonds"/>
    <property type="evidence" value="ECO:0007669"/>
    <property type="project" value="InterPro"/>
</dbReference>
<dbReference type="RefSeq" id="WP_124153398.1">
    <property type="nucleotide sequence ID" value="NZ_RQIS01000021.1"/>
</dbReference>
<organism evidence="2 3">
    <name type="scientific">Paraburkholderia dinghuensis</name>
    <dbReference type="NCBI Taxonomy" id="2305225"/>
    <lineage>
        <taxon>Bacteria</taxon>
        <taxon>Pseudomonadati</taxon>
        <taxon>Pseudomonadota</taxon>
        <taxon>Betaproteobacteria</taxon>
        <taxon>Burkholderiales</taxon>
        <taxon>Burkholderiaceae</taxon>
        <taxon>Paraburkholderia</taxon>
    </lineage>
</organism>
<reference evidence="2 3" key="1">
    <citation type="submission" date="2018-11" db="EMBL/GenBank/DDBJ databases">
        <title>Paraburkholderia sp. DHOA04, isolated from soil.</title>
        <authorList>
            <person name="Gao Z.-H."/>
            <person name="Qiu L.-H."/>
            <person name="Fu J.-C."/>
        </authorList>
    </citation>
    <scope>NUCLEOTIDE SEQUENCE [LARGE SCALE GENOMIC DNA]</scope>
    <source>
        <strain evidence="2 3">DHOA04</strain>
    </source>
</reference>
<dbReference type="GO" id="GO:0003723">
    <property type="term" value="F:RNA binding"/>
    <property type="evidence" value="ECO:0007669"/>
    <property type="project" value="InterPro"/>
</dbReference>
<accession>A0A3N6NPM3</accession>
<dbReference type="OrthoDB" id="9035207at2"/>
<dbReference type="EMBL" id="RQIS01000021">
    <property type="protein sequence ID" value="RQH01653.1"/>
    <property type="molecule type" value="Genomic_DNA"/>
</dbReference>
<dbReference type="Pfam" id="PF08845">
    <property type="entry name" value="SymE_toxin"/>
    <property type="match status" value="1"/>
</dbReference>
<dbReference type="InterPro" id="IPR014944">
    <property type="entry name" value="Toxin_SymE-like"/>
</dbReference>
<dbReference type="AlphaFoldDB" id="A0A3N6NPM3"/>
<feature type="domain" description="Toxin SymE-like" evidence="1">
    <location>
        <begin position="1"/>
        <end position="32"/>
    </location>
</feature>
<gene>
    <name evidence="2" type="ORF">D1Y85_23080</name>
</gene>
<evidence type="ECO:0000259" key="1">
    <source>
        <dbReference type="Pfam" id="PF08845"/>
    </source>
</evidence>
<dbReference type="GO" id="GO:0016070">
    <property type="term" value="P:RNA metabolic process"/>
    <property type="evidence" value="ECO:0007669"/>
    <property type="project" value="InterPro"/>
</dbReference>
<dbReference type="Proteomes" id="UP000272778">
    <property type="component" value="Unassembled WGS sequence"/>
</dbReference>
<protein>
    <submittedName>
        <fullName evidence="2">Type I addiction module toxin, SymE family</fullName>
    </submittedName>
</protein>
<evidence type="ECO:0000313" key="2">
    <source>
        <dbReference type="EMBL" id="RQH01653.1"/>
    </source>
</evidence>
<name>A0A3N6NPM3_9BURK</name>
<comment type="caution">
    <text evidence="2">The sequence shown here is derived from an EMBL/GenBank/DDBJ whole genome shotgun (WGS) entry which is preliminary data.</text>
</comment>
<evidence type="ECO:0000313" key="3">
    <source>
        <dbReference type="Proteomes" id="UP000272778"/>
    </source>
</evidence>
<keyword evidence="3" id="KW-1185">Reference proteome</keyword>
<sequence>MKLAGRWIEHAGFEAGQRVRIAVEHGRLTITAK</sequence>
<proteinExistence type="predicted"/>
<dbReference type="GO" id="GO:0005737">
    <property type="term" value="C:cytoplasm"/>
    <property type="evidence" value="ECO:0007669"/>
    <property type="project" value="InterPro"/>
</dbReference>